<organism evidence="1 2">
    <name type="scientific">Dryococelus australis</name>
    <dbReference type="NCBI Taxonomy" id="614101"/>
    <lineage>
        <taxon>Eukaryota</taxon>
        <taxon>Metazoa</taxon>
        <taxon>Ecdysozoa</taxon>
        <taxon>Arthropoda</taxon>
        <taxon>Hexapoda</taxon>
        <taxon>Insecta</taxon>
        <taxon>Pterygota</taxon>
        <taxon>Neoptera</taxon>
        <taxon>Polyneoptera</taxon>
        <taxon>Phasmatodea</taxon>
        <taxon>Verophasmatodea</taxon>
        <taxon>Anareolatae</taxon>
        <taxon>Phasmatidae</taxon>
        <taxon>Eurycanthinae</taxon>
        <taxon>Dryococelus</taxon>
    </lineage>
</organism>
<accession>A0ABQ9HSK8</accession>
<protein>
    <submittedName>
        <fullName evidence="1">Uncharacterized protein</fullName>
    </submittedName>
</protein>
<dbReference type="Proteomes" id="UP001159363">
    <property type="component" value="Chromosome X"/>
</dbReference>
<evidence type="ECO:0000313" key="1">
    <source>
        <dbReference type="EMBL" id="KAJ8887369.1"/>
    </source>
</evidence>
<reference evidence="1 2" key="1">
    <citation type="submission" date="2023-02" db="EMBL/GenBank/DDBJ databases">
        <title>LHISI_Scaffold_Assembly.</title>
        <authorList>
            <person name="Stuart O.P."/>
            <person name="Cleave R."/>
            <person name="Magrath M.J.L."/>
            <person name="Mikheyev A.S."/>
        </authorList>
    </citation>
    <scope>NUCLEOTIDE SEQUENCE [LARGE SCALE GENOMIC DNA]</scope>
    <source>
        <strain evidence="1">Daus_M_001</strain>
        <tissue evidence="1">Leg muscle</tissue>
    </source>
</reference>
<proteinExistence type="predicted"/>
<gene>
    <name evidence="1" type="ORF">PR048_013584</name>
</gene>
<evidence type="ECO:0000313" key="2">
    <source>
        <dbReference type="Proteomes" id="UP001159363"/>
    </source>
</evidence>
<name>A0ABQ9HSK8_9NEOP</name>
<dbReference type="EMBL" id="JARBHB010000004">
    <property type="protein sequence ID" value="KAJ8887369.1"/>
    <property type="molecule type" value="Genomic_DNA"/>
</dbReference>
<comment type="caution">
    <text evidence="1">The sequence shown here is derived from an EMBL/GenBank/DDBJ whole genome shotgun (WGS) entry which is preliminary data.</text>
</comment>
<sequence>MTDVDAEILVRSRSGWTVETASAPWGYLQERPGILPNCASDNGTQYLYLPIHVAYRLGYMPAIQCLLNWGTRTVSMPSVHLSGRNASPPRSWAGHCKQANQLLFADNLKITGAPVVQWLYLPPNKVNGVQFLVGSSPDFHTWESCWTMQLVGWFSWGSPAPLCNSALLLTHLVPLSSVHKTSLLRAARQFFVSIQVVRKIKRAKSLDIPATLTKCAAQSRHHTEERVHHKTGTCVSHKCALCEGEQEHILPAGSQNRTSTKRQVKDGL</sequence>
<keyword evidence="2" id="KW-1185">Reference proteome</keyword>